<comment type="caution">
    <text evidence="2">The sequence shown here is derived from an EMBL/GenBank/DDBJ whole genome shotgun (WGS) entry which is preliminary data.</text>
</comment>
<accession>A0A369Q2D0</accession>
<keyword evidence="2" id="KW-0012">Acyltransferase</keyword>
<dbReference type="Gene3D" id="2.60.120.10">
    <property type="entry name" value="Jelly Rolls"/>
    <property type="match status" value="1"/>
</dbReference>
<dbReference type="PANTHER" id="PTHR12461">
    <property type="entry name" value="HYPOXIA-INDUCIBLE FACTOR 1 ALPHA INHIBITOR-RELATED"/>
    <property type="match status" value="1"/>
</dbReference>
<sequence length="335" mass="36930">MQAVQKIPLPSPATFEKELRDQYQPLVMRGAAADWPLVEAAQRSPDEALAMVRSADTGQPADIMLTVPEEKGRFFYNAEMTGFNFARKQATLTQLVDELQRQTADAAQPNGIYAGATPMRSHVPSLMAANPFPLAETLDDATARLWLGNATQVATHFDMSDNFAVVALGKRRFTLFPPAATKDLYVGPFDNTPAGQPVSMVDPLAPDMDRYPRYAAALEQAQFADLEAGDAIYVPTLWWHHVAASTPVNILVNYWHNDAAHGGGFMALMHALLSIRDLPAVQREAWRAWFDHFIFDADAPAAADHLPPAAQGIRGPASNERDAMMRQYIARTLMR</sequence>
<protein>
    <submittedName>
        <fullName evidence="2">tRNA(Phe) (7-(3-amino-3-carboxypropyl)wyosine(37)-O)-methyltransferase</fullName>
        <ecNumber evidence="2">2.1.1.290</ecNumber>
        <ecNumber evidence="2">2.3.1.231</ecNumber>
    </submittedName>
</protein>
<dbReference type="SUPFAM" id="SSF51197">
    <property type="entry name" value="Clavaminate synthase-like"/>
    <property type="match status" value="1"/>
</dbReference>
<dbReference type="SMART" id="SM00558">
    <property type="entry name" value="JmjC"/>
    <property type="match status" value="1"/>
</dbReference>
<dbReference type="EC" id="2.3.1.231" evidence="2"/>
<feature type="domain" description="JmjC" evidence="1">
    <location>
        <begin position="97"/>
        <end position="271"/>
    </location>
</feature>
<dbReference type="EMBL" id="QBKA01000002">
    <property type="protein sequence ID" value="RDC59061.1"/>
    <property type="molecule type" value="Genomic_DNA"/>
</dbReference>
<dbReference type="PANTHER" id="PTHR12461:SF105">
    <property type="entry name" value="HYPOXIA-INDUCIBLE FACTOR 1-ALPHA INHIBITOR"/>
    <property type="match status" value="1"/>
</dbReference>
<name>A0A369Q2D0_9SPHN</name>
<dbReference type="Pfam" id="PF13621">
    <property type="entry name" value="Cupin_8"/>
    <property type="match status" value="1"/>
</dbReference>
<dbReference type="InterPro" id="IPR003347">
    <property type="entry name" value="JmjC_dom"/>
</dbReference>
<organism evidence="2 3">
    <name type="scientific">Alteripontixanthobacter maritimus</name>
    <dbReference type="NCBI Taxonomy" id="2161824"/>
    <lineage>
        <taxon>Bacteria</taxon>
        <taxon>Pseudomonadati</taxon>
        <taxon>Pseudomonadota</taxon>
        <taxon>Alphaproteobacteria</taxon>
        <taxon>Sphingomonadales</taxon>
        <taxon>Erythrobacteraceae</taxon>
        <taxon>Alteripontixanthobacter</taxon>
    </lineage>
</organism>
<keyword evidence="3" id="KW-1185">Reference proteome</keyword>
<dbReference type="InterPro" id="IPR041667">
    <property type="entry name" value="Cupin_8"/>
</dbReference>
<dbReference type="OrthoDB" id="479699at2"/>
<dbReference type="GO" id="GO:0032259">
    <property type="term" value="P:methylation"/>
    <property type="evidence" value="ECO:0007669"/>
    <property type="project" value="UniProtKB-KW"/>
</dbReference>
<dbReference type="GO" id="GO:0016746">
    <property type="term" value="F:acyltransferase activity"/>
    <property type="evidence" value="ECO:0007669"/>
    <property type="project" value="UniProtKB-KW"/>
</dbReference>
<dbReference type="InterPro" id="IPR014710">
    <property type="entry name" value="RmlC-like_jellyroll"/>
</dbReference>
<evidence type="ECO:0000313" key="2">
    <source>
        <dbReference type="EMBL" id="RDC59061.1"/>
    </source>
</evidence>
<gene>
    <name evidence="2" type="primary">ppm2</name>
    <name evidence="2" type="ORF">HME9302_00239</name>
</gene>
<dbReference type="GO" id="GO:0008168">
    <property type="term" value="F:methyltransferase activity"/>
    <property type="evidence" value="ECO:0007669"/>
    <property type="project" value="UniProtKB-KW"/>
</dbReference>
<dbReference type="Proteomes" id="UP000253727">
    <property type="component" value="Unassembled WGS sequence"/>
</dbReference>
<keyword evidence="2" id="KW-0808">Transferase</keyword>
<dbReference type="AlphaFoldDB" id="A0A369Q2D0"/>
<dbReference type="RefSeq" id="WP_115365483.1">
    <property type="nucleotide sequence ID" value="NZ_QBKA01000002.1"/>
</dbReference>
<dbReference type="EC" id="2.1.1.290" evidence="2"/>
<evidence type="ECO:0000313" key="3">
    <source>
        <dbReference type="Proteomes" id="UP000253727"/>
    </source>
</evidence>
<dbReference type="PROSITE" id="PS51184">
    <property type="entry name" value="JMJC"/>
    <property type="match status" value="1"/>
</dbReference>
<keyword evidence="2" id="KW-0489">Methyltransferase</keyword>
<proteinExistence type="predicted"/>
<evidence type="ECO:0000259" key="1">
    <source>
        <dbReference type="PROSITE" id="PS51184"/>
    </source>
</evidence>
<reference evidence="2 3" key="1">
    <citation type="submission" date="2018-04" db="EMBL/GenBank/DDBJ databases">
        <title>Altererythrobacter sp. HME9302 genome sequencing and assembly.</title>
        <authorList>
            <person name="Kang H."/>
            <person name="Kim H."/>
            <person name="Joh K."/>
        </authorList>
    </citation>
    <scope>NUCLEOTIDE SEQUENCE [LARGE SCALE GENOMIC DNA]</scope>
    <source>
        <strain evidence="2 3">HME9302</strain>
    </source>
</reference>